<name>A0A0F9IVQ0_9ZZZZ</name>
<reference evidence="1" key="1">
    <citation type="journal article" date="2015" name="Nature">
        <title>Complex archaea that bridge the gap between prokaryotes and eukaryotes.</title>
        <authorList>
            <person name="Spang A."/>
            <person name="Saw J.H."/>
            <person name="Jorgensen S.L."/>
            <person name="Zaremba-Niedzwiedzka K."/>
            <person name="Martijn J."/>
            <person name="Lind A.E."/>
            <person name="van Eijk R."/>
            <person name="Schleper C."/>
            <person name="Guy L."/>
            <person name="Ettema T.J."/>
        </authorList>
    </citation>
    <scope>NUCLEOTIDE SEQUENCE</scope>
</reference>
<protein>
    <recommendedName>
        <fullName evidence="2">HTH deoR-type domain-containing protein</fullName>
    </recommendedName>
</protein>
<accession>A0A0F9IVQ0</accession>
<sequence>MAMQQSDIDRIRNLFQEHKILTLVRIKEFLKTTSTMTVYRRLKSLSYLASY</sequence>
<feature type="non-terminal residue" evidence="1">
    <location>
        <position position="51"/>
    </location>
</feature>
<proteinExistence type="predicted"/>
<evidence type="ECO:0000313" key="1">
    <source>
        <dbReference type="EMBL" id="KKL91177.1"/>
    </source>
</evidence>
<gene>
    <name evidence="1" type="ORF">LCGC14_1897280</name>
</gene>
<organism evidence="1">
    <name type="scientific">marine sediment metagenome</name>
    <dbReference type="NCBI Taxonomy" id="412755"/>
    <lineage>
        <taxon>unclassified sequences</taxon>
        <taxon>metagenomes</taxon>
        <taxon>ecological metagenomes</taxon>
    </lineage>
</organism>
<dbReference type="EMBL" id="LAZR01019800">
    <property type="protein sequence ID" value="KKL91177.1"/>
    <property type="molecule type" value="Genomic_DNA"/>
</dbReference>
<dbReference type="AlphaFoldDB" id="A0A0F9IVQ0"/>
<evidence type="ECO:0008006" key="2">
    <source>
        <dbReference type="Google" id="ProtNLM"/>
    </source>
</evidence>
<comment type="caution">
    <text evidence="1">The sequence shown here is derived from an EMBL/GenBank/DDBJ whole genome shotgun (WGS) entry which is preliminary data.</text>
</comment>